<evidence type="ECO:0000256" key="1">
    <source>
        <dbReference type="ARBA" id="ARBA00022670"/>
    </source>
</evidence>
<dbReference type="AlphaFoldDB" id="A0A1L8CKP9"/>
<keyword evidence="4" id="KW-0482">Metalloprotease</keyword>
<dbReference type="InterPro" id="IPR000994">
    <property type="entry name" value="Pept_M24"/>
</dbReference>
<evidence type="ECO:0000256" key="3">
    <source>
        <dbReference type="ARBA" id="ARBA00022801"/>
    </source>
</evidence>
<dbReference type="Proteomes" id="UP000231632">
    <property type="component" value="Unassembled WGS sequence"/>
</dbReference>
<dbReference type="SUPFAM" id="SSF55920">
    <property type="entry name" value="Creatinase/aminopeptidase"/>
    <property type="match status" value="1"/>
</dbReference>
<dbReference type="EC" id="3.4.11.9" evidence="7"/>
<dbReference type="STRING" id="1921010.MMIC_P0373"/>
<evidence type="ECO:0000313" key="8">
    <source>
        <dbReference type="Proteomes" id="UP000231632"/>
    </source>
</evidence>
<dbReference type="PROSITE" id="PS00491">
    <property type="entry name" value="PROLINE_PEPTIDASE"/>
    <property type="match status" value="1"/>
</dbReference>
<dbReference type="InterPro" id="IPR001131">
    <property type="entry name" value="Peptidase_M24B_aminopep-P_CS"/>
</dbReference>
<keyword evidence="1" id="KW-0645">Protease</keyword>
<name>A0A1L8CKP9_9PROT</name>
<dbReference type="GO" id="GO:0046872">
    <property type="term" value="F:metal ion binding"/>
    <property type="evidence" value="ECO:0007669"/>
    <property type="project" value="UniProtKB-KW"/>
</dbReference>
<dbReference type="GO" id="GO:0006508">
    <property type="term" value="P:proteolysis"/>
    <property type="evidence" value="ECO:0007669"/>
    <property type="project" value="UniProtKB-KW"/>
</dbReference>
<comment type="similarity">
    <text evidence="5">Belongs to the peptidase M24B family.</text>
</comment>
<evidence type="ECO:0000256" key="5">
    <source>
        <dbReference type="RuleBase" id="RU000590"/>
    </source>
</evidence>
<evidence type="ECO:0000313" key="7">
    <source>
        <dbReference type="EMBL" id="GAV19439.1"/>
    </source>
</evidence>
<dbReference type="EMBL" id="BDFD01000002">
    <property type="protein sequence ID" value="GAV19439.1"/>
    <property type="molecule type" value="Genomic_DNA"/>
</dbReference>
<dbReference type="Pfam" id="PF00557">
    <property type="entry name" value="Peptidase_M24"/>
    <property type="match status" value="1"/>
</dbReference>
<keyword evidence="7" id="KW-0031">Aminopeptidase</keyword>
<dbReference type="OrthoDB" id="9803194at2"/>
<dbReference type="PANTHER" id="PTHR46112">
    <property type="entry name" value="AMINOPEPTIDASE"/>
    <property type="match status" value="1"/>
</dbReference>
<dbReference type="GO" id="GO:0004177">
    <property type="term" value="F:aminopeptidase activity"/>
    <property type="evidence" value="ECO:0007669"/>
    <property type="project" value="UniProtKB-KW"/>
</dbReference>
<reference evidence="7 8" key="1">
    <citation type="journal article" date="2017" name="Arch. Microbiol.">
        <title>Mariprofundus micogutta sp. nov., a novel iron-oxidizing zetaproteobacterium isolated from a deep-sea hydrothermal field at the Bayonnaise knoll of the Izu-Ogasawara arc, and a description of Mariprofundales ord. nov. and Zetaproteobacteria classis nov.</title>
        <authorList>
            <person name="Makita H."/>
            <person name="Tanaka E."/>
            <person name="Mitsunobu S."/>
            <person name="Miyazaki M."/>
            <person name="Nunoura T."/>
            <person name="Uematsu K."/>
            <person name="Takaki Y."/>
            <person name="Nishi S."/>
            <person name="Shimamura S."/>
            <person name="Takai K."/>
        </authorList>
    </citation>
    <scope>NUCLEOTIDE SEQUENCE [LARGE SCALE GENOMIC DNA]</scope>
    <source>
        <strain evidence="7 8">ET2</strain>
    </source>
</reference>
<dbReference type="InterPro" id="IPR050659">
    <property type="entry name" value="Peptidase_M24B"/>
</dbReference>
<keyword evidence="2 5" id="KW-0479">Metal-binding</keyword>
<proteinExistence type="inferred from homology"/>
<gene>
    <name evidence="7" type="ORF">MMIC_P0373</name>
</gene>
<dbReference type="Gene3D" id="3.90.230.10">
    <property type="entry name" value="Creatinase/methionine aminopeptidase superfamily"/>
    <property type="match status" value="1"/>
</dbReference>
<keyword evidence="3 7" id="KW-0378">Hydrolase</keyword>
<evidence type="ECO:0000256" key="4">
    <source>
        <dbReference type="ARBA" id="ARBA00023049"/>
    </source>
</evidence>
<evidence type="ECO:0000259" key="6">
    <source>
        <dbReference type="Pfam" id="PF00557"/>
    </source>
</evidence>
<dbReference type="GO" id="GO:0008237">
    <property type="term" value="F:metallopeptidase activity"/>
    <property type="evidence" value="ECO:0007669"/>
    <property type="project" value="UniProtKB-KW"/>
</dbReference>
<dbReference type="PANTHER" id="PTHR46112:SF2">
    <property type="entry name" value="XAA-PRO AMINOPEPTIDASE P-RELATED"/>
    <property type="match status" value="1"/>
</dbReference>
<dbReference type="InterPro" id="IPR036005">
    <property type="entry name" value="Creatinase/aminopeptidase-like"/>
</dbReference>
<sequence length="379" mass="41532">MTKSTDSARLIISDSEHDADMLYASGIFVPDAFIAIEIDAEWHGLFSPLEVDRARKNSRFSHVHLDTPLRTVAENLNRSGLASVAAAFLSEHAITRVEVPGHFPLAYADALKSWGFKVKASEGAFFPSRAIKSEQEIRYLAHAEKLTRQSMQQAETYLAACSIGDDNILRDSQSGKKVKAADVRRAIETFLIGNGAMPAHTIVACGREGADPHNIGSGYIRAHQPIIIDIFPRILATGYWGDMTRTYVKGKATPEIKKIYNTVREGQDIGLSMVKDGVDGPSIHQAITAHFDNRGFPTRMVRGKQTGFFHGTGHGVGLQIHEAPGISPRPGTLKTGQVVTVEPGLYYPGLGGVRIEDMVVVRDHGCDNLTRHKRKLEID</sequence>
<evidence type="ECO:0000256" key="2">
    <source>
        <dbReference type="ARBA" id="ARBA00022723"/>
    </source>
</evidence>
<protein>
    <submittedName>
        <fullName evidence="7">Xaa-Pro aminopeptidase</fullName>
        <ecNumber evidence="7">3.4.11.9</ecNumber>
    </submittedName>
</protein>
<keyword evidence="8" id="KW-1185">Reference proteome</keyword>
<comment type="caution">
    <text evidence="7">The sequence shown here is derived from an EMBL/GenBank/DDBJ whole genome shotgun (WGS) entry which is preliminary data.</text>
</comment>
<accession>A0A1L8CKP9</accession>
<dbReference type="RefSeq" id="WP_072658625.1">
    <property type="nucleotide sequence ID" value="NZ_BDFD01000002.1"/>
</dbReference>
<feature type="domain" description="Peptidase M24" evidence="6">
    <location>
        <begin position="160"/>
        <end position="362"/>
    </location>
</feature>
<organism evidence="7 8">
    <name type="scientific">Mariprofundus micogutta</name>
    <dbReference type="NCBI Taxonomy" id="1921010"/>
    <lineage>
        <taxon>Bacteria</taxon>
        <taxon>Pseudomonadati</taxon>
        <taxon>Pseudomonadota</taxon>
        <taxon>Candidatius Mariprofundia</taxon>
        <taxon>Mariprofundales</taxon>
        <taxon>Mariprofundaceae</taxon>
        <taxon>Mariprofundus</taxon>
    </lineage>
</organism>